<organism evidence="1 2">
    <name type="scientific">Aulographum hederae CBS 113979</name>
    <dbReference type="NCBI Taxonomy" id="1176131"/>
    <lineage>
        <taxon>Eukaryota</taxon>
        <taxon>Fungi</taxon>
        <taxon>Dikarya</taxon>
        <taxon>Ascomycota</taxon>
        <taxon>Pezizomycotina</taxon>
        <taxon>Dothideomycetes</taxon>
        <taxon>Pleosporomycetidae</taxon>
        <taxon>Aulographales</taxon>
        <taxon>Aulographaceae</taxon>
    </lineage>
</organism>
<evidence type="ECO:0000313" key="2">
    <source>
        <dbReference type="Proteomes" id="UP000800041"/>
    </source>
</evidence>
<accession>A0A6G1GUX4</accession>
<reference evidence="1" key="1">
    <citation type="journal article" date="2020" name="Stud. Mycol.">
        <title>101 Dothideomycetes genomes: a test case for predicting lifestyles and emergence of pathogens.</title>
        <authorList>
            <person name="Haridas S."/>
            <person name="Albert R."/>
            <person name="Binder M."/>
            <person name="Bloem J."/>
            <person name="Labutti K."/>
            <person name="Salamov A."/>
            <person name="Andreopoulos B."/>
            <person name="Baker S."/>
            <person name="Barry K."/>
            <person name="Bills G."/>
            <person name="Bluhm B."/>
            <person name="Cannon C."/>
            <person name="Castanera R."/>
            <person name="Culley D."/>
            <person name="Daum C."/>
            <person name="Ezra D."/>
            <person name="Gonzalez J."/>
            <person name="Henrissat B."/>
            <person name="Kuo A."/>
            <person name="Liang C."/>
            <person name="Lipzen A."/>
            <person name="Lutzoni F."/>
            <person name="Magnuson J."/>
            <person name="Mondo S."/>
            <person name="Nolan M."/>
            <person name="Ohm R."/>
            <person name="Pangilinan J."/>
            <person name="Park H.-J."/>
            <person name="Ramirez L."/>
            <person name="Alfaro M."/>
            <person name="Sun H."/>
            <person name="Tritt A."/>
            <person name="Yoshinaga Y."/>
            <person name="Zwiers L.-H."/>
            <person name="Turgeon B."/>
            <person name="Goodwin S."/>
            <person name="Spatafora J."/>
            <person name="Crous P."/>
            <person name="Grigoriev I."/>
        </authorList>
    </citation>
    <scope>NUCLEOTIDE SEQUENCE</scope>
    <source>
        <strain evidence="1">CBS 113979</strain>
    </source>
</reference>
<dbReference type="Proteomes" id="UP000800041">
    <property type="component" value="Unassembled WGS sequence"/>
</dbReference>
<dbReference type="InterPro" id="IPR011990">
    <property type="entry name" value="TPR-like_helical_dom_sf"/>
</dbReference>
<keyword evidence="2" id="KW-1185">Reference proteome</keyword>
<protein>
    <recommendedName>
        <fullName evidence="3">Cytoskeleton organization protein</fullName>
    </recommendedName>
</protein>
<dbReference type="EMBL" id="ML977167">
    <property type="protein sequence ID" value="KAF1984559.1"/>
    <property type="molecule type" value="Genomic_DNA"/>
</dbReference>
<sequence length="914" mass="102023">MSTASSFSTILPSTSKYSSIASSYAKNHPQALKEISRRLKKSPRDAELLLWKAAVLLETGDLAGTRGCVGEIGWKGVGNVDESAELVERVWAVLGRCDGAEGAGGRVGAGKEVLAGWKGVVEGSKGVDKQTVTTAMAEAAIRWEYWEDAQMAFLHLKKQYPKNRHYFYTYAIVSVLLFETLLQIDPKKAGIIQMMTFRILDDAVKKTTPDPDEGSLPSIASLQELRVIVQLYPRLSHDKELVQVLKDHEVLKYSSKMVSYDLDFGKALLQAMTRLSMWSEIGTICVDVVSKSLKTDDDPCRPWTSDWEFWEFWIGAAKESPELRDQLYNSIDKTFSGSDLPSDFCRLKCMVSMFAESRLRHRGNIDSLVEAYAQRFIKVRCFFGDLNCITPFIAEENLSKLRTVAKAAVEEGHLTAQTNALKLEYQHISSSSSSKEEKLPELVSEALRIASGGSLESANDALMVAAMSEVHLYRLRASENVDAEFDLIRAGLIMDFLVKRIPSFRPALLYAIRIALQLGLGSIALNHYPDLEIKEVMNDTLSHVLYTRIASVHPHPIEQSTEKYISKLQVPMKGLQGAQAYLSRSVAKTSQAMTTNLDSNRFDSFLGFLELKQQMERGMTNESWNIEMARISQLRDDPSIMPLDTKLLEGKIERLVDNRDYRTFPGFEFPGQPPFESYTRSWQPPRKDWLLQFNKIIHLRQVINNPNPSESDIARLSQDVPIPADSEATLTPNEKSILEGYTLLRHAVHASLIPTSSPSTKALTQNLQALIDWIPGQPSTLKSDKEQPIFPSWTTLEHAHLILAFLQTTTRFCASALAPPKHRAKTLQPHQALFSNLKKAASKKVDEVQGDAVEWRKRISGKEVKETLLKEVGKGEIGEALGGLMGWEDWVEGRVGEYLGSGVDALGGVVGVKV</sequence>
<gene>
    <name evidence="1" type="ORF">K402DRAFT_455727</name>
</gene>
<name>A0A6G1GUX4_9PEZI</name>
<dbReference type="SUPFAM" id="SSF48452">
    <property type="entry name" value="TPR-like"/>
    <property type="match status" value="1"/>
</dbReference>
<dbReference type="OrthoDB" id="24670at2759"/>
<dbReference type="InterPro" id="IPR019183">
    <property type="entry name" value="NAA25_NatB_aux_su"/>
</dbReference>
<dbReference type="Pfam" id="PF09797">
    <property type="entry name" value="NatB_MDM20"/>
    <property type="match status" value="1"/>
</dbReference>
<evidence type="ECO:0000313" key="1">
    <source>
        <dbReference type="EMBL" id="KAF1984559.1"/>
    </source>
</evidence>
<evidence type="ECO:0008006" key="3">
    <source>
        <dbReference type="Google" id="ProtNLM"/>
    </source>
</evidence>
<dbReference type="AlphaFoldDB" id="A0A6G1GUX4"/>
<proteinExistence type="predicted"/>